<dbReference type="PANTHER" id="PTHR33607:SF2">
    <property type="entry name" value="ENDONUCLEASE-1"/>
    <property type="match status" value="1"/>
</dbReference>
<dbReference type="KEGG" id="agv:OJF2_35620"/>
<feature type="region of interest" description="Disordered" evidence="4">
    <location>
        <begin position="1"/>
        <end position="24"/>
    </location>
</feature>
<evidence type="ECO:0000256" key="3">
    <source>
        <dbReference type="ARBA" id="ARBA00022801"/>
    </source>
</evidence>
<keyword evidence="2" id="KW-0540">Nuclease</keyword>
<reference evidence="5 6" key="1">
    <citation type="submission" date="2019-08" db="EMBL/GenBank/DDBJ databases">
        <title>Deep-cultivation of Planctomycetes and their phenomic and genomic characterization uncovers novel biology.</title>
        <authorList>
            <person name="Wiegand S."/>
            <person name="Jogler M."/>
            <person name="Boedeker C."/>
            <person name="Pinto D."/>
            <person name="Vollmers J."/>
            <person name="Rivas-Marin E."/>
            <person name="Kohn T."/>
            <person name="Peeters S.H."/>
            <person name="Heuer A."/>
            <person name="Rast P."/>
            <person name="Oberbeckmann S."/>
            <person name="Bunk B."/>
            <person name="Jeske O."/>
            <person name="Meyerdierks A."/>
            <person name="Storesund J.E."/>
            <person name="Kallscheuer N."/>
            <person name="Luecker S."/>
            <person name="Lage O.M."/>
            <person name="Pohl T."/>
            <person name="Merkel B.J."/>
            <person name="Hornburger P."/>
            <person name="Mueller R.-W."/>
            <person name="Bruemmer F."/>
            <person name="Labrenz M."/>
            <person name="Spormann A.M."/>
            <person name="Op den Camp H."/>
            <person name="Overmann J."/>
            <person name="Amann R."/>
            <person name="Jetten M.S.M."/>
            <person name="Mascher T."/>
            <person name="Medema M.H."/>
            <person name="Devos D.P."/>
            <person name="Kaster A.-K."/>
            <person name="Ovreas L."/>
            <person name="Rohde M."/>
            <person name="Galperin M.Y."/>
            <person name="Jogler C."/>
        </authorList>
    </citation>
    <scope>NUCLEOTIDE SEQUENCE [LARGE SCALE GENOMIC DNA]</scope>
    <source>
        <strain evidence="5 6">OJF2</strain>
    </source>
</reference>
<dbReference type="GO" id="GO:0016787">
    <property type="term" value="F:hydrolase activity"/>
    <property type="evidence" value="ECO:0007669"/>
    <property type="project" value="UniProtKB-KW"/>
</dbReference>
<feature type="region of interest" description="Disordered" evidence="4">
    <location>
        <begin position="463"/>
        <end position="521"/>
    </location>
</feature>
<dbReference type="SUPFAM" id="SSF50494">
    <property type="entry name" value="Trypsin-like serine proteases"/>
    <property type="match status" value="1"/>
</dbReference>
<evidence type="ECO:0000256" key="1">
    <source>
        <dbReference type="ARBA" id="ARBA00006429"/>
    </source>
</evidence>
<dbReference type="Pfam" id="PF13365">
    <property type="entry name" value="Trypsin_2"/>
    <property type="match status" value="1"/>
</dbReference>
<dbReference type="SUPFAM" id="SSF54060">
    <property type="entry name" value="His-Me finger endonucleases"/>
    <property type="match status" value="1"/>
</dbReference>
<dbReference type="Proteomes" id="UP000324233">
    <property type="component" value="Chromosome"/>
</dbReference>
<feature type="compositionally biased region" description="Low complexity" evidence="4">
    <location>
        <begin position="463"/>
        <end position="482"/>
    </location>
</feature>
<organism evidence="5 6">
    <name type="scientific">Aquisphaera giovannonii</name>
    <dbReference type="NCBI Taxonomy" id="406548"/>
    <lineage>
        <taxon>Bacteria</taxon>
        <taxon>Pseudomonadati</taxon>
        <taxon>Planctomycetota</taxon>
        <taxon>Planctomycetia</taxon>
        <taxon>Isosphaerales</taxon>
        <taxon>Isosphaeraceae</taxon>
        <taxon>Aquisphaera</taxon>
    </lineage>
</organism>
<dbReference type="GO" id="GO:0004518">
    <property type="term" value="F:nuclease activity"/>
    <property type="evidence" value="ECO:0007669"/>
    <property type="project" value="UniProtKB-KW"/>
</dbReference>
<feature type="compositionally biased region" description="Basic and acidic residues" evidence="4">
    <location>
        <begin position="499"/>
        <end position="514"/>
    </location>
</feature>
<evidence type="ECO:0000256" key="4">
    <source>
        <dbReference type="SAM" id="MobiDB-lite"/>
    </source>
</evidence>
<accession>A0A5B9W444</accession>
<dbReference type="PANTHER" id="PTHR33607">
    <property type="entry name" value="ENDONUCLEASE-1"/>
    <property type="match status" value="1"/>
</dbReference>
<dbReference type="Gene3D" id="2.40.10.10">
    <property type="entry name" value="Trypsin-like serine proteases"/>
    <property type="match status" value="2"/>
</dbReference>
<dbReference type="InterPro" id="IPR044925">
    <property type="entry name" value="His-Me_finger_sf"/>
</dbReference>
<gene>
    <name evidence="5" type="primary">bsn</name>
    <name evidence="5" type="ORF">OJF2_35620</name>
</gene>
<proteinExistence type="inferred from homology"/>
<sequence length="787" mass="84715">MAEREAGGAGGGRAPGMPLDEGLMRDAEARFRALGSPGAEAVRSPFESLDMRAAPSSAPRAAPSSGGPRARRARELLRTNPAGAMRRRLKRLGIPAGTADEAAGALDRESMPAFESLSPAAAGAGTEEQLGLERIIGRNELLGIQYLDGGQAAARAVARVVLRDGRGNTLGFGTGSLVTPRLLLTNNHVLGDAATARNSIIEFNFQEDVQGRPVPKVRFRLEPDAFFRTSPSSELDFTIVAVAESSEDGASLADFGFNPLGALEGEILAGESVTIIQHPNGEPKQIALRENLVLKFPEEGDRFLHYQTDTTPGSSGSPVYNDQWELVALHHSGFPRRDASGNILAIDGQVWKKEMGEHRVDWIANEGIRARAIVSFLEGLGDLTDGERRLVAPILGGSQGEVARPIASPPLDEPESHSRTTPGSGALPTITAPIAGDAREARWIIPLEVSVVLRAPVPVGGLAAGPASPASPSRPASSLPPATGSTPPSRPSAATGGSRPDDDPVRAARDEARRAASRTYLDESAEAAAKASYYRGFDPASSPDASFKKLGQLLESTHKARPAYAPSRMLYPWVDLQPSLRIKSVYSGQEFDPVELIDMDAEVDRVRAERLEAFRATEAAASPAGLELQEALLEATLPYNCEHVVPQSWFGKREPMRGDLHHLFACESGCNSFRGNTPYFDFRALEEIVRSGCGRREANRFQPTAGLGAVARATLYFLLRYPGAVRRGPTTYTEDRIAMLLAWHKESPVGKYERHRNQAIYEVQGNRNPLIDHPEWAERVDFRGGLG</sequence>
<evidence type="ECO:0000256" key="2">
    <source>
        <dbReference type="ARBA" id="ARBA00022722"/>
    </source>
</evidence>
<dbReference type="Pfam" id="PF04231">
    <property type="entry name" value="Endonuclease_1"/>
    <property type="match status" value="1"/>
</dbReference>
<dbReference type="EC" id="3.1.-.-" evidence="5"/>
<feature type="region of interest" description="Disordered" evidence="4">
    <location>
        <begin position="401"/>
        <end position="431"/>
    </location>
</feature>
<name>A0A5B9W444_9BACT</name>
<feature type="compositionally biased region" description="Low complexity" evidence="4">
    <location>
        <begin position="52"/>
        <end position="68"/>
    </location>
</feature>
<comment type="similarity">
    <text evidence="1">Belongs to the EndA/NucM nuclease family.</text>
</comment>
<dbReference type="EMBL" id="CP042997">
    <property type="protein sequence ID" value="QEH35017.1"/>
    <property type="molecule type" value="Genomic_DNA"/>
</dbReference>
<dbReference type="InterPro" id="IPR043504">
    <property type="entry name" value="Peptidase_S1_PA_chymotrypsin"/>
</dbReference>
<feature type="region of interest" description="Disordered" evidence="4">
    <location>
        <begin position="36"/>
        <end position="72"/>
    </location>
</feature>
<dbReference type="InterPro" id="IPR007346">
    <property type="entry name" value="Endonuclease-I"/>
</dbReference>
<evidence type="ECO:0000313" key="5">
    <source>
        <dbReference type="EMBL" id="QEH35017.1"/>
    </source>
</evidence>
<protein>
    <submittedName>
        <fullName evidence="5">Extracellular ribonuclease</fullName>
        <ecNumber evidence="5">3.1.-.-</ecNumber>
    </submittedName>
</protein>
<dbReference type="AlphaFoldDB" id="A0A5B9W444"/>
<evidence type="ECO:0000313" key="6">
    <source>
        <dbReference type="Proteomes" id="UP000324233"/>
    </source>
</evidence>
<keyword evidence="6" id="KW-1185">Reference proteome</keyword>
<keyword evidence="3 5" id="KW-0378">Hydrolase</keyword>
<dbReference type="InterPro" id="IPR009003">
    <property type="entry name" value="Peptidase_S1_PA"/>
</dbReference>